<evidence type="ECO:0000313" key="1">
    <source>
        <dbReference type="EMBL" id="KKR23727.1"/>
    </source>
</evidence>
<dbReference type="AlphaFoldDB" id="A0A0G0SDI8"/>
<comment type="caution">
    <text evidence="1">The sequence shown here is derived from an EMBL/GenBank/DDBJ whole genome shotgun (WGS) entry which is preliminary data.</text>
</comment>
<dbReference type="Proteomes" id="UP000034764">
    <property type="component" value="Unassembled WGS sequence"/>
</dbReference>
<name>A0A0G0SDI8_9BACT</name>
<gene>
    <name evidence="1" type="ORF">UT53_C0009G0021</name>
</gene>
<dbReference type="EMBL" id="LBXD01000009">
    <property type="protein sequence ID" value="KKR23727.1"/>
    <property type="molecule type" value="Genomic_DNA"/>
</dbReference>
<sequence>MSDEQMTNIEQNGANIPAEKSIGFDLAAFVWEVIKTVANKVLSGPAVLC</sequence>
<proteinExistence type="predicted"/>
<reference evidence="1 2" key="1">
    <citation type="journal article" date="2015" name="Nature">
        <title>rRNA introns, odd ribosomes, and small enigmatic genomes across a large radiation of phyla.</title>
        <authorList>
            <person name="Brown C.T."/>
            <person name="Hug L.A."/>
            <person name="Thomas B.C."/>
            <person name="Sharon I."/>
            <person name="Castelle C.J."/>
            <person name="Singh A."/>
            <person name="Wilkins M.J."/>
            <person name="Williams K.H."/>
            <person name="Banfield J.F."/>
        </authorList>
    </citation>
    <scope>NUCLEOTIDE SEQUENCE [LARGE SCALE GENOMIC DNA]</scope>
</reference>
<protein>
    <submittedName>
        <fullName evidence="1">Uncharacterized protein</fullName>
    </submittedName>
</protein>
<accession>A0A0G0SDI8</accession>
<organism evidence="1 2">
    <name type="scientific">Candidatus Yanofskybacteria bacterium GW2011_GWD2_39_48</name>
    <dbReference type="NCBI Taxonomy" id="1619031"/>
    <lineage>
        <taxon>Bacteria</taxon>
        <taxon>Candidatus Yanofskyibacteriota</taxon>
    </lineage>
</organism>
<evidence type="ECO:0000313" key="2">
    <source>
        <dbReference type="Proteomes" id="UP000034764"/>
    </source>
</evidence>